<dbReference type="EMBL" id="GEDG01023683">
    <property type="protein sequence ID" value="JAP16551.1"/>
    <property type="molecule type" value="Transcribed_RNA"/>
</dbReference>
<evidence type="ECO:0000313" key="2">
    <source>
        <dbReference type="EMBL" id="JAP16551.1"/>
    </source>
</evidence>
<accession>A0A0V0H957</accession>
<feature type="transmembrane region" description="Helical" evidence="1">
    <location>
        <begin position="29"/>
        <end position="48"/>
    </location>
</feature>
<keyword evidence="1" id="KW-1133">Transmembrane helix</keyword>
<evidence type="ECO:0000256" key="1">
    <source>
        <dbReference type="SAM" id="Phobius"/>
    </source>
</evidence>
<organism evidence="2">
    <name type="scientific">Solanum chacoense</name>
    <name type="common">Chaco potato</name>
    <dbReference type="NCBI Taxonomy" id="4108"/>
    <lineage>
        <taxon>Eukaryota</taxon>
        <taxon>Viridiplantae</taxon>
        <taxon>Streptophyta</taxon>
        <taxon>Embryophyta</taxon>
        <taxon>Tracheophyta</taxon>
        <taxon>Spermatophyta</taxon>
        <taxon>Magnoliopsida</taxon>
        <taxon>eudicotyledons</taxon>
        <taxon>Gunneridae</taxon>
        <taxon>Pentapetalae</taxon>
        <taxon>asterids</taxon>
        <taxon>lamiids</taxon>
        <taxon>Solanales</taxon>
        <taxon>Solanaceae</taxon>
        <taxon>Solanoideae</taxon>
        <taxon>Solaneae</taxon>
        <taxon>Solanum</taxon>
    </lineage>
</organism>
<dbReference type="AlphaFoldDB" id="A0A0V0H957"/>
<protein>
    <submittedName>
        <fullName evidence="2">Putative ovule protein</fullName>
    </submittedName>
</protein>
<proteinExistence type="predicted"/>
<sequence length="67" mass="7724">MKVLLLAQDKNRIWQYYAWVRKSNQETSMPLPCTLVFISTSLTVLRLLGVGFMMDTSKDGLNFKVLL</sequence>
<keyword evidence="1" id="KW-0472">Membrane</keyword>
<name>A0A0V0H957_SOLCH</name>
<keyword evidence="1" id="KW-0812">Transmembrane</keyword>
<reference evidence="2" key="1">
    <citation type="submission" date="2015-12" db="EMBL/GenBank/DDBJ databases">
        <title>Gene expression during late stages of embryo sac development: a critical building block for successful pollen-pistil interactions.</title>
        <authorList>
            <person name="Liu Y."/>
            <person name="Joly V."/>
            <person name="Sabar M."/>
            <person name="Matton D.P."/>
        </authorList>
    </citation>
    <scope>NUCLEOTIDE SEQUENCE</scope>
</reference>